<keyword evidence="6" id="KW-0521">NADP</keyword>
<keyword evidence="7" id="KW-0560">Oxidoreductase</keyword>
<dbReference type="PROSITE" id="PS50097">
    <property type="entry name" value="BTB"/>
    <property type="match status" value="1"/>
</dbReference>
<comment type="caution">
    <text evidence="12">The sequence shown here is derived from an EMBL/GenBank/DDBJ whole genome shotgun (WGS) entry which is preliminary data.</text>
</comment>
<dbReference type="SMART" id="SM01002">
    <property type="entry name" value="AlaDh_PNT_C"/>
    <property type="match status" value="1"/>
</dbReference>
<dbReference type="GO" id="GO:0005737">
    <property type="term" value="C:cytoplasm"/>
    <property type="evidence" value="ECO:0007669"/>
    <property type="project" value="TreeGrafter"/>
</dbReference>
<gene>
    <name evidence="12" type="ORF">PAPOLLO_LOCUS8523</name>
</gene>
<evidence type="ECO:0000256" key="3">
    <source>
        <dbReference type="ARBA" id="ARBA00005624"/>
    </source>
</evidence>
<dbReference type="GO" id="GO:0003779">
    <property type="term" value="F:actin binding"/>
    <property type="evidence" value="ECO:0007669"/>
    <property type="project" value="UniProtKB-KW"/>
</dbReference>
<dbReference type="InterPro" id="IPR005097">
    <property type="entry name" value="Sacchrp_dh_NADP-bd"/>
</dbReference>
<dbReference type="PANTHER" id="PTHR11133:SF22">
    <property type="entry name" value="ALPHA-AMINOADIPIC SEMIALDEHYDE SYNTHASE, MITOCHONDRIAL"/>
    <property type="match status" value="1"/>
</dbReference>
<evidence type="ECO:0000313" key="12">
    <source>
        <dbReference type="EMBL" id="CAG4971952.1"/>
    </source>
</evidence>
<reference evidence="12" key="1">
    <citation type="submission" date="2021-04" db="EMBL/GenBank/DDBJ databases">
        <authorList>
            <person name="Tunstrom K."/>
        </authorList>
    </citation>
    <scope>NUCLEOTIDE SEQUENCE</scope>
</reference>
<dbReference type="CDD" id="cd18450">
    <property type="entry name" value="BACK_KLHL10"/>
    <property type="match status" value="1"/>
</dbReference>
<accession>A0A8S3WNU0</accession>
<comment type="similarity">
    <text evidence="9">In the C-terminal section; belongs to the saccharopine dehydrogenase family.</text>
</comment>
<dbReference type="InterPro" id="IPR006652">
    <property type="entry name" value="Kelch_1"/>
</dbReference>
<dbReference type="SMART" id="SM00875">
    <property type="entry name" value="BACK"/>
    <property type="match status" value="1"/>
</dbReference>
<evidence type="ECO:0000256" key="4">
    <source>
        <dbReference type="ARBA" id="ARBA00022441"/>
    </source>
</evidence>
<feature type="compositionally biased region" description="Pro residues" evidence="10">
    <location>
        <begin position="1473"/>
        <end position="1485"/>
    </location>
</feature>
<dbReference type="FunFam" id="3.40.50.720:FF:000087">
    <property type="entry name" value="alpha-aminoadipic semialdehyde synthase, mitochondrial"/>
    <property type="match status" value="1"/>
</dbReference>
<sequence length="1491" mass="166452">MSYKVAAFRTKSHLVRQLSVSTSKPRRVIAIRREDQSVWERRAPFSPANVNRLVRQGVKVIVQPSNRRAYPMQSYLNAGAIIQEDISEASVIFGVKQTPIDLLIPNKTYCFFSHTIKAQEANMPMLDAILAKNIRLIDYEKLMDDAGNRVVAFGKYAGVAGMINILHGLGLRLLALGHHTPFMHVGPAHNYRNSSMARQAIRDAGYEIALGMMPKSLGPLTFVFTGSGNVSQGSQEIFQDLPHEYVPPEMLRKVAEHGSPNKIYGCEVRRRHHLVRKNGGGYDNQEYEEHPERYVSTFAQTIAPYTSVLVNCIYWAVDSPKLLTIPDAKHLFLPSHTPWLPTSVGAPALPHRMLAICDISADPGGSIEFMNECTTIDTPFCLYDADRNKDTKSFKGPGVLVCSIDNMPTQLPRESTDFFGDLLFPYADDIMKSDATKPLEEHDFSPVVKGAIITSNGKLTPSFEYINELRMANTRSRHKVGGHEEQTHVLILGSGLVSAPVVEYLARDKNVAVTVASQVREEADALAERYGVRAEFIQANDEAALRSLASNSRLVVSLLPYELHGPVARACVSAGVHMVTASYVRPEVQELHDSAKEAGVTLLNEVGLDPGIDHLLALECIHNIQNHGGRIDSFVSYCGGLPAPEFSDNALRYKFSWNPRGVLLNTISSAKYLSRGQIVEVLSGGELMSVARDLDFLPGFAFEGFPNRDSTKYAELYGIDDVHTMFRGTLRYKGFAETMKAMQLFGLVDPNPHPSLHPEGPAITWRQFACELLGLLDTSIFYENLRTRLAERIGVSGAQALESLGLLSDDTVVKCGTPLDTISHYLGKRLQLEKDETDLVVLRHEVGVTWSDGRREQREVTMAVRGEPAGHTAMARTVGLPTAIAAKMLLDGEIQDRGVVLPFSPTVYKSILSRLRADGITAKETAGRETGRCMSVAAMQALHRLRECRLLCDAVVRADDGAAFPVHRAILSACSPYFLALFTTTLHSREQSDVLISGVRSEILLLLIEYAYLRRIDVTDANVHELLMTADYLAFLGVLQLCCDHLRASLNPRNCLGIMMFARRVFCYKLEADARRYLLRYFVKVATQSDEFLHLPLDELNAIILEDELNVKSEEVVWDAVLRWVNFDSDERWQHTVKLMGSIRLGLLDTQVEEVDPAGPRAYHGTAVLGYCIYVIGGFDGMDYFNSCRCFDAVNKTWREVAPMNARRCYVSVAVLGETIYAMGGYDGHHRQNTAERFNHRTNQWSLVAPMNAQRSDASAAALDNKIYITGGFNGQECMNSVEVYDPDTNQWTNLAPMRSRRSGVSCIAYHNKIYVIGGFNGISRMCSGEVYDPATNTWAPVPDMYNPRSNFAIEVIDDMIFAIGGFNGVTTIYHVECYDEKTNEWYEATDMNIYRSALSACVIMGLPNVYDYIHKHRERLMEEKRQKILLSETARHGQHRTPLPDVHLMEDNDDMLEQLGLMEHQANNNLAIPPPPPPPLPPQPLEQDRH</sequence>
<dbReference type="SMART" id="SM00225">
    <property type="entry name" value="BTB"/>
    <property type="match status" value="1"/>
</dbReference>
<name>A0A8S3WNU0_PARAO</name>
<dbReference type="FunFam" id="3.40.50.720:FF:000072">
    <property type="entry name" value="Saccharopine dehydrogenase [NADP(+), L-glutamate-forming]"/>
    <property type="match status" value="1"/>
</dbReference>
<dbReference type="CDD" id="cd12189">
    <property type="entry name" value="LKR_SDH_like"/>
    <property type="match status" value="1"/>
</dbReference>
<dbReference type="SMART" id="SM00612">
    <property type="entry name" value="Kelch"/>
    <property type="match status" value="5"/>
</dbReference>
<keyword evidence="4" id="KW-0880">Kelch repeat</keyword>
<keyword evidence="5" id="KW-0677">Repeat</keyword>
<organism evidence="12 13">
    <name type="scientific">Parnassius apollo</name>
    <name type="common">Apollo butterfly</name>
    <name type="synonym">Papilio apollo</name>
    <dbReference type="NCBI Taxonomy" id="110799"/>
    <lineage>
        <taxon>Eukaryota</taxon>
        <taxon>Metazoa</taxon>
        <taxon>Ecdysozoa</taxon>
        <taxon>Arthropoda</taxon>
        <taxon>Hexapoda</taxon>
        <taxon>Insecta</taxon>
        <taxon>Pterygota</taxon>
        <taxon>Neoptera</taxon>
        <taxon>Endopterygota</taxon>
        <taxon>Lepidoptera</taxon>
        <taxon>Glossata</taxon>
        <taxon>Ditrysia</taxon>
        <taxon>Papilionoidea</taxon>
        <taxon>Papilionidae</taxon>
        <taxon>Parnassiinae</taxon>
        <taxon>Parnassini</taxon>
        <taxon>Parnassius</taxon>
        <taxon>Parnassius</taxon>
    </lineage>
</organism>
<protein>
    <submittedName>
        <fullName evidence="12">(apollo) hypothetical protein</fullName>
    </submittedName>
</protein>
<dbReference type="Pfam" id="PF16653">
    <property type="entry name" value="Sacchrp_dh_C"/>
    <property type="match status" value="1"/>
</dbReference>
<dbReference type="Pfam" id="PF05222">
    <property type="entry name" value="AlaDh_PNT_N"/>
    <property type="match status" value="1"/>
</dbReference>
<evidence type="ECO:0000256" key="2">
    <source>
        <dbReference type="ARBA" id="ARBA00004720"/>
    </source>
</evidence>
<dbReference type="InterPro" id="IPR007698">
    <property type="entry name" value="AlaDH/PNT_NAD(H)-bd"/>
</dbReference>
<evidence type="ECO:0000256" key="10">
    <source>
        <dbReference type="SAM" id="MobiDB-lite"/>
    </source>
</evidence>
<evidence type="ECO:0000256" key="8">
    <source>
        <dbReference type="ARBA" id="ARBA00023268"/>
    </source>
</evidence>
<dbReference type="GO" id="GO:0019878">
    <property type="term" value="P:lysine biosynthetic process via aminoadipic acid"/>
    <property type="evidence" value="ECO:0007669"/>
    <property type="project" value="TreeGrafter"/>
</dbReference>
<evidence type="ECO:0000256" key="9">
    <source>
        <dbReference type="ARBA" id="ARBA00025744"/>
    </source>
</evidence>
<evidence type="ECO:0000256" key="1">
    <source>
        <dbReference type="ARBA" id="ARBA00004682"/>
    </source>
</evidence>
<dbReference type="Pfam" id="PF24681">
    <property type="entry name" value="Kelch_KLHDC2_KLHL20_DRC7"/>
    <property type="match status" value="1"/>
</dbReference>
<dbReference type="InterPro" id="IPR051168">
    <property type="entry name" value="AASS"/>
</dbReference>
<dbReference type="Pfam" id="PF07707">
    <property type="entry name" value="BACK"/>
    <property type="match status" value="1"/>
</dbReference>
<keyword evidence="8" id="KW-0511">Multifunctional enzyme</keyword>
<dbReference type="SMART" id="SM01003">
    <property type="entry name" value="AlaDh_PNT_N"/>
    <property type="match status" value="1"/>
</dbReference>
<comment type="pathway">
    <text evidence="1">Amino-acid degradation; L-lysine degradation via saccharopine pathway; glutaryl-CoA from L-lysine: step 1/6.</text>
</comment>
<dbReference type="InterPro" id="IPR007886">
    <property type="entry name" value="AlaDH/PNT_N"/>
</dbReference>
<dbReference type="PANTHER" id="PTHR11133">
    <property type="entry name" value="SACCHAROPINE DEHYDROGENASE"/>
    <property type="match status" value="1"/>
</dbReference>
<dbReference type="Pfam" id="PF01344">
    <property type="entry name" value="Kelch_1"/>
    <property type="match status" value="1"/>
</dbReference>
<feature type="region of interest" description="Disordered" evidence="10">
    <location>
        <begin position="1468"/>
        <end position="1491"/>
    </location>
</feature>
<dbReference type="FunFam" id="1.25.40.420:FF:000001">
    <property type="entry name" value="Kelch-like family member 12"/>
    <property type="match status" value="1"/>
</dbReference>
<dbReference type="InterPro" id="IPR032095">
    <property type="entry name" value="Sacchrp_dh-like_C"/>
</dbReference>
<comment type="pathway">
    <text evidence="2">Amino-acid degradation; L-lysine degradation via saccharopine pathway; glutaryl-CoA from L-lysine: step 2/6.</text>
</comment>
<evidence type="ECO:0000256" key="7">
    <source>
        <dbReference type="ARBA" id="ARBA00023002"/>
    </source>
</evidence>
<dbReference type="EMBL" id="CAJQZP010000610">
    <property type="protein sequence ID" value="CAG4971952.1"/>
    <property type="molecule type" value="Genomic_DNA"/>
</dbReference>
<feature type="domain" description="BTB" evidence="11">
    <location>
        <begin position="952"/>
        <end position="1020"/>
    </location>
</feature>
<comment type="similarity">
    <text evidence="3">In the N-terminal section; belongs to the AlaDH/PNT family.</text>
</comment>
<dbReference type="Proteomes" id="UP000691718">
    <property type="component" value="Unassembled WGS sequence"/>
</dbReference>
<proteinExistence type="inferred from homology"/>
<dbReference type="OrthoDB" id="10059875at2759"/>
<evidence type="ECO:0000313" key="13">
    <source>
        <dbReference type="Proteomes" id="UP000691718"/>
    </source>
</evidence>
<dbReference type="GO" id="GO:0004753">
    <property type="term" value="F:saccharopine dehydrogenase activity"/>
    <property type="evidence" value="ECO:0007669"/>
    <property type="project" value="TreeGrafter"/>
</dbReference>
<dbReference type="InterPro" id="IPR011705">
    <property type="entry name" value="BACK"/>
</dbReference>
<dbReference type="Pfam" id="PF03435">
    <property type="entry name" value="Sacchrp_dh_NADP"/>
    <property type="match status" value="1"/>
</dbReference>
<evidence type="ECO:0000259" key="11">
    <source>
        <dbReference type="PROSITE" id="PS50097"/>
    </source>
</evidence>
<dbReference type="Pfam" id="PF01262">
    <property type="entry name" value="AlaDh_PNT_C"/>
    <property type="match status" value="1"/>
</dbReference>
<dbReference type="FunFam" id="3.30.360.10:FF:000008">
    <property type="entry name" value="Alpha-aminoadipic semialdehyde synthase, mitochondrial"/>
    <property type="match status" value="1"/>
</dbReference>
<evidence type="ECO:0000256" key="5">
    <source>
        <dbReference type="ARBA" id="ARBA00022737"/>
    </source>
</evidence>
<dbReference type="InterPro" id="IPR000210">
    <property type="entry name" value="BTB/POZ_dom"/>
</dbReference>
<evidence type="ECO:0000256" key="6">
    <source>
        <dbReference type="ARBA" id="ARBA00022857"/>
    </source>
</evidence>
<dbReference type="Pfam" id="PF00651">
    <property type="entry name" value="BTB"/>
    <property type="match status" value="1"/>
</dbReference>
<keyword evidence="13" id="KW-1185">Reference proteome</keyword>